<accession>A0A6C1KH54</accession>
<gene>
    <name evidence="1" type="ORF">FBQ73_05685</name>
</gene>
<sequence length="78" mass="8474">MTLKWMVRLAGGIIIWSAPGMQRRAELAALVSGSSNRRALTIETTPEVAPQWRAFAEQWKRPGVVTSELGPLADNVGA</sequence>
<proteinExistence type="predicted"/>
<reference evidence="1 2" key="1">
    <citation type="submission" date="2019-05" db="EMBL/GenBank/DDBJ databases">
        <authorList>
            <person name="Zhou X."/>
        </authorList>
    </citation>
    <scope>NUCLEOTIDE SEQUENCE [LARGE SCALE GENOMIC DNA]</scope>
    <source>
        <strain evidence="1 2">DSM 432</strain>
    </source>
</reference>
<protein>
    <submittedName>
        <fullName evidence="1">Uncharacterized protein</fullName>
    </submittedName>
</protein>
<dbReference type="EMBL" id="VAUP01000015">
    <property type="protein sequence ID" value="TLX43608.1"/>
    <property type="molecule type" value="Genomic_DNA"/>
</dbReference>
<dbReference type="AlphaFoldDB" id="A0A6C1KH54"/>
<evidence type="ECO:0000313" key="2">
    <source>
        <dbReference type="Proteomes" id="UP000305131"/>
    </source>
</evidence>
<name>A0A6C1KH54_XANAU</name>
<dbReference type="RefSeq" id="WP_138398524.1">
    <property type="nucleotide sequence ID" value="NZ_JBAFVI010000001.1"/>
</dbReference>
<comment type="caution">
    <text evidence="1">The sequence shown here is derived from an EMBL/GenBank/DDBJ whole genome shotgun (WGS) entry which is preliminary data.</text>
</comment>
<evidence type="ECO:0000313" key="1">
    <source>
        <dbReference type="EMBL" id="TLX43608.1"/>
    </source>
</evidence>
<organism evidence="1 2">
    <name type="scientific">Xanthobacter autotrophicus</name>
    <dbReference type="NCBI Taxonomy" id="280"/>
    <lineage>
        <taxon>Bacteria</taxon>
        <taxon>Pseudomonadati</taxon>
        <taxon>Pseudomonadota</taxon>
        <taxon>Alphaproteobacteria</taxon>
        <taxon>Hyphomicrobiales</taxon>
        <taxon>Xanthobacteraceae</taxon>
        <taxon>Xanthobacter</taxon>
    </lineage>
</organism>
<dbReference type="Proteomes" id="UP000305131">
    <property type="component" value="Unassembled WGS sequence"/>
</dbReference>